<evidence type="ECO:0000313" key="1">
    <source>
        <dbReference type="EMBL" id="MBW0492791.1"/>
    </source>
</evidence>
<sequence length="96" mass="11136">MIKIQEPSRPWEIIHLDWTNCLPPGGDRSYNAFLVTFYRFIKTQISFPCYKDDTAMDTALVIWNRATSWTVILTSIISVRAPKFTSELSPGRILRQ</sequence>
<comment type="caution">
    <text evidence="1">The sequence shown here is derived from an EMBL/GenBank/DDBJ whole genome shotgun (WGS) entry which is preliminary data.</text>
</comment>
<proteinExistence type="predicted"/>
<evidence type="ECO:0000313" key="2">
    <source>
        <dbReference type="Proteomes" id="UP000765509"/>
    </source>
</evidence>
<gene>
    <name evidence="1" type="ORF">O181_032506</name>
</gene>
<dbReference type="AlphaFoldDB" id="A0A9Q3H676"/>
<dbReference type="Proteomes" id="UP000765509">
    <property type="component" value="Unassembled WGS sequence"/>
</dbReference>
<organism evidence="1 2">
    <name type="scientific">Austropuccinia psidii MF-1</name>
    <dbReference type="NCBI Taxonomy" id="1389203"/>
    <lineage>
        <taxon>Eukaryota</taxon>
        <taxon>Fungi</taxon>
        <taxon>Dikarya</taxon>
        <taxon>Basidiomycota</taxon>
        <taxon>Pucciniomycotina</taxon>
        <taxon>Pucciniomycetes</taxon>
        <taxon>Pucciniales</taxon>
        <taxon>Sphaerophragmiaceae</taxon>
        <taxon>Austropuccinia</taxon>
    </lineage>
</organism>
<reference evidence="1" key="1">
    <citation type="submission" date="2021-03" db="EMBL/GenBank/DDBJ databases">
        <title>Draft genome sequence of rust myrtle Austropuccinia psidii MF-1, a brazilian biotype.</title>
        <authorList>
            <person name="Quecine M.C."/>
            <person name="Pachon D.M.R."/>
            <person name="Bonatelli M.L."/>
            <person name="Correr F.H."/>
            <person name="Franceschini L.M."/>
            <person name="Leite T.F."/>
            <person name="Margarido G.R.A."/>
            <person name="Almeida C.A."/>
            <person name="Ferrarezi J.A."/>
            <person name="Labate C.A."/>
        </authorList>
    </citation>
    <scope>NUCLEOTIDE SEQUENCE</scope>
    <source>
        <strain evidence="1">MF-1</strain>
    </source>
</reference>
<keyword evidence="2" id="KW-1185">Reference proteome</keyword>
<accession>A0A9Q3H676</accession>
<dbReference type="EMBL" id="AVOT02011758">
    <property type="protein sequence ID" value="MBW0492791.1"/>
    <property type="molecule type" value="Genomic_DNA"/>
</dbReference>
<protein>
    <submittedName>
        <fullName evidence="1">Uncharacterized protein</fullName>
    </submittedName>
</protein>
<name>A0A9Q3H676_9BASI</name>